<gene>
    <name evidence="1" type="ORF">D6201_08045</name>
</gene>
<organism evidence="1 2">
    <name type="scientific">Aurantiacibacter aquimixticola</name>
    <dbReference type="NCBI Taxonomy" id="1958945"/>
    <lineage>
        <taxon>Bacteria</taxon>
        <taxon>Pseudomonadati</taxon>
        <taxon>Pseudomonadota</taxon>
        <taxon>Alphaproteobacteria</taxon>
        <taxon>Sphingomonadales</taxon>
        <taxon>Erythrobacteraceae</taxon>
        <taxon>Aurantiacibacter</taxon>
    </lineage>
</organism>
<dbReference type="EMBL" id="RAHX01000001">
    <property type="protein sequence ID" value="RJY09312.1"/>
    <property type="molecule type" value="Genomic_DNA"/>
</dbReference>
<sequence length="136" mass="15709">MYFRLGLIALLAFVAPEPELELIYEDEDGDRHFVIISPHGYDGWNSTNPIGAKEIWTRTEHAVVDESGSHRTTMRWHILCDEQTFMRGAIRLHDENGRQIGSDYYTGYYRRHNYEPFARPSIMSEIADIACAETAN</sequence>
<dbReference type="OrthoDB" id="8602093at2"/>
<accession>A0A419RU53</accession>
<dbReference type="AlphaFoldDB" id="A0A419RU53"/>
<comment type="caution">
    <text evidence="1">The sequence shown here is derived from an EMBL/GenBank/DDBJ whole genome shotgun (WGS) entry which is preliminary data.</text>
</comment>
<name>A0A419RU53_9SPHN</name>
<evidence type="ECO:0000313" key="1">
    <source>
        <dbReference type="EMBL" id="RJY09312.1"/>
    </source>
</evidence>
<keyword evidence="2" id="KW-1185">Reference proteome</keyword>
<dbReference type="RefSeq" id="WP_120048319.1">
    <property type="nucleotide sequence ID" value="NZ_RAHX01000001.1"/>
</dbReference>
<dbReference type="Proteomes" id="UP000285232">
    <property type="component" value="Unassembled WGS sequence"/>
</dbReference>
<evidence type="ECO:0000313" key="2">
    <source>
        <dbReference type="Proteomes" id="UP000285232"/>
    </source>
</evidence>
<proteinExistence type="predicted"/>
<protein>
    <submittedName>
        <fullName evidence="1">Uncharacterized protein</fullName>
    </submittedName>
</protein>
<reference evidence="1 2" key="1">
    <citation type="journal article" date="2017" name="Int. J. Syst. Evol. Microbiol.">
        <title>Erythrobacter aquimixticola sp. nov., isolated from the junction between the ocean and a freshwater spring.</title>
        <authorList>
            <person name="Park S."/>
            <person name="Jung Y.T."/>
            <person name="Choi S.J."/>
            <person name="Yoon J.H."/>
        </authorList>
    </citation>
    <scope>NUCLEOTIDE SEQUENCE [LARGE SCALE GENOMIC DNA]</scope>
    <source>
        <strain evidence="1 2">JSSK-14</strain>
    </source>
</reference>